<reference evidence="1 2" key="1">
    <citation type="journal article" date="2011" name="Stand. Genomic Sci.">
        <title>Complete genome sequence of the filamentous gliding predatory bacterium Herpetosiphon aurantiacus type strain (114-95(T)).</title>
        <authorList>
            <person name="Kiss H."/>
            <person name="Nett M."/>
            <person name="Domin N."/>
            <person name="Martin K."/>
            <person name="Maresca J.A."/>
            <person name="Copeland A."/>
            <person name="Lapidus A."/>
            <person name="Lucas S."/>
            <person name="Berry K.W."/>
            <person name="Glavina Del Rio T."/>
            <person name="Dalin E."/>
            <person name="Tice H."/>
            <person name="Pitluck S."/>
            <person name="Richardson P."/>
            <person name="Bruce D."/>
            <person name="Goodwin L."/>
            <person name="Han C."/>
            <person name="Detter J.C."/>
            <person name="Schmutz J."/>
            <person name="Brettin T."/>
            <person name="Land M."/>
            <person name="Hauser L."/>
            <person name="Kyrpides N.C."/>
            <person name="Ivanova N."/>
            <person name="Goker M."/>
            <person name="Woyke T."/>
            <person name="Klenk H.P."/>
            <person name="Bryant D.A."/>
        </authorList>
    </citation>
    <scope>NUCLEOTIDE SEQUENCE [LARGE SCALE GENOMIC DNA]</scope>
    <source>
        <strain evidence="2">ATCC 23779 / DSM 785 / 114-95</strain>
    </source>
</reference>
<evidence type="ECO:0000313" key="1">
    <source>
        <dbReference type="EMBL" id="ABX03315.1"/>
    </source>
</evidence>
<dbReference type="STRING" id="316274.Haur_0667"/>
<dbReference type="AlphaFoldDB" id="A9AWR4"/>
<dbReference type="InParanoid" id="A9AWR4"/>
<dbReference type="EMBL" id="CP000875">
    <property type="protein sequence ID" value="ABX03315.1"/>
    <property type="molecule type" value="Genomic_DNA"/>
</dbReference>
<dbReference type="HOGENOM" id="CLU_1793849_0_0_0"/>
<evidence type="ECO:0000313" key="2">
    <source>
        <dbReference type="Proteomes" id="UP000000787"/>
    </source>
</evidence>
<name>A9AWR4_HERA2</name>
<dbReference type="KEGG" id="hau:Haur_0667"/>
<gene>
    <name evidence="1" type="ordered locus">Haur_0667</name>
</gene>
<keyword evidence="2" id="KW-1185">Reference proteome</keyword>
<organism evidence="1 2">
    <name type="scientific">Herpetosiphon aurantiacus (strain ATCC 23779 / DSM 785 / 114-95)</name>
    <dbReference type="NCBI Taxonomy" id="316274"/>
    <lineage>
        <taxon>Bacteria</taxon>
        <taxon>Bacillati</taxon>
        <taxon>Chloroflexota</taxon>
        <taxon>Chloroflexia</taxon>
        <taxon>Herpetosiphonales</taxon>
        <taxon>Herpetosiphonaceae</taxon>
        <taxon>Herpetosiphon</taxon>
    </lineage>
</organism>
<sequence>MADELANERYASESIPDKDFLYMRVHKSFIQNGNPGYGAFKPQGDGLSTDWDNYSTPQETRARATSTKDLPINLYAVVKMSVALVRAITELTVVHTPINKDEENGPNQAHTDIKGIDMANRVQANVLRRKLSEIAPIVLDVGQE</sequence>
<dbReference type="Proteomes" id="UP000000787">
    <property type="component" value="Chromosome"/>
</dbReference>
<accession>A9AWR4</accession>
<dbReference type="BioCyc" id="HAUR316274:GHYA-678-MONOMER"/>
<proteinExistence type="predicted"/>
<protein>
    <submittedName>
        <fullName evidence="1">Uncharacterized protein</fullName>
    </submittedName>
</protein>